<keyword evidence="2" id="KW-1003">Cell membrane</keyword>
<name>A0ABY4CP65_9BACL</name>
<proteinExistence type="predicted"/>
<evidence type="ECO:0000256" key="3">
    <source>
        <dbReference type="ARBA" id="ARBA00022692"/>
    </source>
</evidence>
<evidence type="ECO:0000256" key="6">
    <source>
        <dbReference type="SAM" id="Phobius"/>
    </source>
</evidence>
<evidence type="ECO:0000256" key="4">
    <source>
        <dbReference type="ARBA" id="ARBA00022989"/>
    </source>
</evidence>
<keyword evidence="4 6" id="KW-1133">Transmembrane helix</keyword>
<feature type="transmembrane region" description="Helical" evidence="6">
    <location>
        <begin position="78"/>
        <end position="101"/>
    </location>
</feature>
<dbReference type="RefSeq" id="WP_347438926.1">
    <property type="nucleotide sequence ID" value="NZ_CP089291.1"/>
</dbReference>
<dbReference type="PANTHER" id="PTHR30250">
    <property type="entry name" value="PST FAMILY PREDICTED COLANIC ACID TRANSPORTER"/>
    <property type="match status" value="1"/>
</dbReference>
<gene>
    <name evidence="7" type="ORF">LSG31_08785</name>
</gene>
<feature type="transmembrane region" description="Helical" evidence="6">
    <location>
        <begin position="322"/>
        <end position="344"/>
    </location>
</feature>
<feature type="transmembrane region" description="Helical" evidence="6">
    <location>
        <begin position="382"/>
        <end position="404"/>
    </location>
</feature>
<keyword evidence="5 6" id="KW-0472">Membrane</keyword>
<dbReference type="Pfam" id="PF01943">
    <property type="entry name" value="Polysacc_synt"/>
    <property type="match status" value="1"/>
</dbReference>
<feature type="transmembrane region" description="Helical" evidence="6">
    <location>
        <begin position="145"/>
        <end position="164"/>
    </location>
</feature>
<accession>A0ABY4CP65</accession>
<dbReference type="EMBL" id="CP089291">
    <property type="protein sequence ID" value="UOF92240.1"/>
    <property type="molecule type" value="Genomic_DNA"/>
</dbReference>
<evidence type="ECO:0000256" key="2">
    <source>
        <dbReference type="ARBA" id="ARBA00022475"/>
    </source>
</evidence>
<feature type="transmembrane region" description="Helical" evidence="6">
    <location>
        <begin position="12"/>
        <end position="34"/>
    </location>
</feature>
<evidence type="ECO:0000313" key="8">
    <source>
        <dbReference type="Proteomes" id="UP000830167"/>
    </source>
</evidence>
<dbReference type="PANTHER" id="PTHR30250:SF11">
    <property type="entry name" value="O-ANTIGEN TRANSPORTER-RELATED"/>
    <property type="match status" value="1"/>
</dbReference>
<comment type="subcellular location">
    <subcellularLocation>
        <location evidence="1">Cell membrane</location>
        <topology evidence="1">Multi-pass membrane protein</topology>
    </subcellularLocation>
</comment>
<feature type="transmembrane region" description="Helical" evidence="6">
    <location>
        <begin position="293"/>
        <end position="316"/>
    </location>
</feature>
<evidence type="ECO:0000256" key="5">
    <source>
        <dbReference type="ARBA" id="ARBA00023136"/>
    </source>
</evidence>
<feature type="transmembrane region" description="Helical" evidence="6">
    <location>
        <begin position="170"/>
        <end position="193"/>
    </location>
</feature>
<feature type="transmembrane region" description="Helical" evidence="6">
    <location>
        <begin position="356"/>
        <end position="376"/>
    </location>
</feature>
<feature type="transmembrane region" description="Helical" evidence="6">
    <location>
        <begin position="46"/>
        <end position="66"/>
    </location>
</feature>
<evidence type="ECO:0000256" key="1">
    <source>
        <dbReference type="ARBA" id="ARBA00004651"/>
    </source>
</evidence>
<keyword evidence="8" id="KW-1185">Reference proteome</keyword>
<keyword evidence="3 6" id="KW-0812">Transmembrane</keyword>
<sequence>MNTTKKRIFFTFANKIALSVLGLVSSVLIARYLGVDQRGVYNDATVYASVYAAFFGGFGSFVPYAITRLKLKVNSVQTVANFFLACVSILTVLCLPVGFMLHKISLEYQVLSIPYLLIAAPFIMGFGFFSRLLQGLNEIEKLNKANIAQNIAFLVLTAFAFFFMRNHSDYYKLNLILALWAISNVISFFYSVYLSRRACDITLAAKWDGETGRQMLGFGSNIAVGNLIERVNYRADYFMVDLLHRQKSIYGISVTASEVMNFVAGTVTSVIYTKISGAEAVESQQVTARVFRITAIVSLLIGICGVLLSGLIPIVYSRKYAGAVAPFTILVFGVALYGLNTIFTTYFTNQLSKPRIAIYLDMTAIVVNVAACYLLIPRLDLIGAAIGSFLGYGSECLLAMFLFLKSSNMRFVDLVWMSKEDWNLIFRMTQRRKSKDR</sequence>
<dbReference type="InterPro" id="IPR002797">
    <property type="entry name" value="Polysacc_synth"/>
</dbReference>
<reference evidence="7" key="1">
    <citation type="submission" date="2021-12" db="EMBL/GenBank/DDBJ databases">
        <title>Alicyclobacillaceae gen. nov., sp. nov., isolated from chalcocite enrichment system.</title>
        <authorList>
            <person name="Jiang Z."/>
        </authorList>
    </citation>
    <scope>NUCLEOTIDE SEQUENCE</scope>
    <source>
        <strain evidence="7">MYW30-H2</strain>
    </source>
</reference>
<feature type="transmembrane region" description="Helical" evidence="6">
    <location>
        <begin position="113"/>
        <end position="133"/>
    </location>
</feature>
<protein>
    <submittedName>
        <fullName evidence="7">Polysaccharide biosynthesis C-terminal domain-containing protein</fullName>
    </submittedName>
</protein>
<dbReference type="Proteomes" id="UP000830167">
    <property type="component" value="Chromosome"/>
</dbReference>
<dbReference type="InterPro" id="IPR050833">
    <property type="entry name" value="Poly_Biosynth_Transport"/>
</dbReference>
<organism evidence="7 8">
    <name type="scientific">Fodinisporobacter ferrooxydans</name>
    <dbReference type="NCBI Taxonomy" id="2901836"/>
    <lineage>
        <taxon>Bacteria</taxon>
        <taxon>Bacillati</taxon>
        <taxon>Bacillota</taxon>
        <taxon>Bacilli</taxon>
        <taxon>Bacillales</taxon>
        <taxon>Alicyclobacillaceae</taxon>
        <taxon>Fodinisporobacter</taxon>
    </lineage>
</organism>
<evidence type="ECO:0000313" key="7">
    <source>
        <dbReference type="EMBL" id="UOF92240.1"/>
    </source>
</evidence>